<dbReference type="PROSITE" id="PS50222">
    <property type="entry name" value="EF_HAND_2"/>
    <property type="match status" value="2"/>
</dbReference>
<dbReference type="GO" id="GO:0005509">
    <property type="term" value="F:calcium ion binding"/>
    <property type="evidence" value="ECO:0007669"/>
    <property type="project" value="InterPro"/>
</dbReference>
<dbReference type="InterPro" id="IPR018247">
    <property type="entry name" value="EF_Hand_1_Ca_BS"/>
</dbReference>
<accession>A0A7S3J443</accession>
<evidence type="ECO:0000313" key="3">
    <source>
        <dbReference type="EMBL" id="CAE0342953.1"/>
    </source>
</evidence>
<dbReference type="Gene3D" id="1.10.238.10">
    <property type="entry name" value="EF-hand"/>
    <property type="match status" value="1"/>
</dbReference>
<feature type="domain" description="EF-hand" evidence="2">
    <location>
        <begin position="60"/>
        <end position="95"/>
    </location>
</feature>
<proteinExistence type="predicted"/>
<dbReference type="AlphaFoldDB" id="A0A7S3J443"/>
<dbReference type="Pfam" id="PF13499">
    <property type="entry name" value="EF-hand_7"/>
    <property type="match status" value="1"/>
</dbReference>
<dbReference type="SMART" id="SM00054">
    <property type="entry name" value="EFh"/>
    <property type="match status" value="2"/>
</dbReference>
<organism evidence="3">
    <name type="scientific">Euplotes harpa</name>
    <dbReference type="NCBI Taxonomy" id="151035"/>
    <lineage>
        <taxon>Eukaryota</taxon>
        <taxon>Sar</taxon>
        <taxon>Alveolata</taxon>
        <taxon>Ciliophora</taxon>
        <taxon>Intramacronucleata</taxon>
        <taxon>Spirotrichea</taxon>
        <taxon>Hypotrichia</taxon>
        <taxon>Euplotida</taxon>
        <taxon>Euplotidae</taxon>
        <taxon>Euplotes</taxon>
    </lineage>
</organism>
<keyword evidence="1" id="KW-0106">Calcium</keyword>
<gene>
    <name evidence="3" type="ORF">EHAR0213_LOCUS1860</name>
</gene>
<evidence type="ECO:0000256" key="1">
    <source>
        <dbReference type="ARBA" id="ARBA00022837"/>
    </source>
</evidence>
<name>A0A7S3J443_9SPIT</name>
<dbReference type="EMBL" id="HBII01004029">
    <property type="protein sequence ID" value="CAE0342953.1"/>
    <property type="molecule type" value="Transcribed_RNA"/>
</dbReference>
<dbReference type="PROSITE" id="PS00018">
    <property type="entry name" value="EF_HAND_1"/>
    <property type="match status" value="1"/>
</dbReference>
<protein>
    <recommendedName>
        <fullName evidence="2">EF-hand domain-containing protein</fullName>
    </recommendedName>
</protein>
<feature type="domain" description="EF-hand" evidence="2">
    <location>
        <begin position="19"/>
        <end position="54"/>
    </location>
</feature>
<sequence>MMSDSFKKSIDDILSDENRLKAVADKQFDKYDEDGSGTIDIKEFRTEIQALYTKLGKKPPTKRKIHEMMEKIDKNGDMLIDREEYVAHVKFILEGMRDGTLGV</sequence>
<reference evidence="3" key="1">
    <citation type="submission" date="2021-01" db="EMBL/GenBank/DDBJ databases">
        <authorList>
            <person name="Corre E."/>
            <person name="Pelletier E."/>
            <person name="Niang G."/>
            <person name="Scheremetjew M."/>
            <person name="Finn R."/>
            <person name="Kale V."/>
            <person name="Holt S."/>
            <person name="Cochrane G."/>
            <person name="Meng A."/>
            <person name="Brown T."/>
            <person name="Cohen L."/>
        </authorList>
    </citation>
    <scope>NUCLEOTIDE SEQUENCE</scope>
    <source>
        <strain evidence="3">FSP1.4</strain>
    </source>
</reference>
<dbReference type="CDD" id="cd00051">
    <property type="entry name" value="EFh"/>
    <property type="match status" value="1"/>
</dbReference>
<evidence type="ECO:0000259" key="2">
    <source>
        <dbReference type="PROSITE" id="PS50222"/>
    </source>
</evidence>
<dbReference type="InterPro" id="IPR011992">
    <property type="entry name" value="EF-hand-dom_pair"/>
</dbReference>
<dbReference type="SUPFAM" id="SSF47473">
    <property type="entry name" value="EF-hand"/>
    <property type="match status" value="1"/>
</dbReference>
<dbReference type="InterPro" id="IPR002048">
    <property type="entry name" value="EF_hand_dom"/>
</dbReference>